<dbReference type="InterPro" id="IPR035965">
    <property type="entry name" value="PAS-like_dom_sf"/>
</dbReference>
<dbReference type="PROSITE" id="PS50113">
    <property type="entry name" value="PAC"/>
    <property type="match status" value="1"/>
</dbReference>
<dbReference type="PROSITE" id="PS50112">
    <property type="entry name" value="PAS"/>
    <property type="match status" value="2"/>
</dbReference>
<dbReference type="SMART" id="SM00387">
    <property type="entry name" value="HATPase_c"/>
    <property type="match status" value="1"/>
</dbReference>
<dbReference type="InterPro" id="IPR003594">
    <property type="entry name" value="HATPase_dom"/>
</dbReference>
<evidence type="ECO:0000256" key="3">
    <source>
        <dbReference type="ARBA" id="ARBA00022553"/>
    </source>
</evidence>
<organism evidence="10 11">
    <name type="scientific">Halobellus limi</name>
    <dbReference type="NCBI Taxonomy" id="699433"/>
    <lineage>
        <taxon>Archaea</taxon>
        <taxon>Methanobacteriati</taxon>
        <taxon>Methanobacteriota</taxon>
        <taxon>Stenosarchaea group</taxon>
        <taxon>Halobacteria</taxon>
        <taxon>Halobacteriales</taxon>
        <taxon>Haloferacaceae</taxon>
        <taxon>Halobellus</taxon>
    </lineage>
</organism>
<evidence type="ECO:0000313" key="11">
    <source>
        <dbReference type="Proteomes" id="UP000236740"/>
    </source>
</evidence>
<evidence type="ECO:0000313" key="10">
    <source>
        <dbReference type="EMBL" id="SEF64117.1"/>
    </source>
</evidence>
<evidence type="ECO:0000256" key="2">
    <source>
        <dbReference type="ARBA" id="ARBA00012438"/>
    </source>
</evidence>
<evidence type="ECO:0000259" key="7">
    <source>
        <dbReference type="PROSITE" id="PS50112"/>
    </source>
</evidence>
<dbReference type="Pfam" id="PF13426">
    <property type="entry name" value="PAS_9"/>
    <property type="match status" value="1"/>
</dbReference>
<dbReference type="PROSITE" id="PS50109">
    <property type="entry name" value="HIS_KIN"/>
    <property type="match status" value="1"/>
</dbReference>
<dbReference type="SMART" id="SM00091">
    <property type="entry name" value="PAS"/>
    <property type="match status" value="2"/>
</dbReference>
<dbReference type="PANTHER" id="PTHR43304">
    <property type="entry name" value="PHYTOCHROME-LIKE PROTEIN CPH1"/>
    <property type="match status" value="1"/>
</dbReference>
<keyword evidence="11" id="KW-1185">Reference proteome</keyword>
<dbReference type="RefSeq" id="WP_103990127.1">
    <property type="nucleotide sequence ID" value="NZ_CP031311.1"/>
</dbReference>
<evidence type="ECO:0000313" key="9">
    <source>
        <dbReference type="EMBL" id="QCC47274.1"/>
    </source>
</evidence>
<dbReference type="InterPro" id="IPR000700">
    <property type="entry name" value="PAS-assoc_C"/>
</dbReference>
<reference evidence="10 11" key="1">
    <citation type="submission" date="2016-10" db="EMBL/GenBank/DDBJ databases">
        <authorList>
            <person name="de Groot N.N."/>
        </authorList>
    </citation>
    <scope>NUCLEOTIDE SEQUENCE [LARGE SCALE GENOMIC DNA]</scope>
    <source>
        <strain evidence="10 11">CGMCC 1.10331</strain>
    </source>
</reference>
<dbReference type="SUPFAM" id="SSF55874">
    <property type="entry name" value="ATPase domain of HSP90 chaperone/DNA topoisomerase II/histidine kinase"/>
    <property type="match status" value="1"/>
</dbReference>
<dbReference type="InterPro" id="IPR000014">
    <property type="entry name" value="PAS"/>
</dbReference>
<dbReference type="Gene3D" id="3.30.565.10">
    <property type="entry name" value="Histidine kinase-like ATPase, C-terminal domain"/>
    <property type="match status" value="1"/>
</dbReference>
<evidence type="ECO:0000256" key="1">
    <source>
        <dbReference type="ARBA" id="ARBA00000085"/>
    </source>
</evidence>
<feature type="domain" description="PAC" evidence="8">
    <location>
        <begin position="206"/>
        <end position="257"/>
    </location>
</feature>
<keyword evidence="3" id="KW-0597">Phosphoprotein</keyword>
<keyword evidence="4" id="KW-0808">Transferase</keyword>
<feature type="domain" description="Histidine kinase" evidence="6">
    <location>
        <begin position="261"/>
        <end position="463"/>
    </location>
</feature>
<dbReference type="SUPFAM" id="SSF55785">
    <property type="entry name" value="PYP-like sensor domain (PAS domain)"/>
    <property type="match status" value="2"/>
</dbReference>
<gene>
    <name evidence="9" type="ORF">DV707_06095</name>
    <name evidence="10" type="ORF">SAMN04488133_0329</name>
</gene>
<dbReference type="EMBL" id="FNVN01000001">
    <property type="protein sequence ID" value="SEF64117.1"/>
    <property type="molecule type" value="Genomic_DNA"/>
</dbReference>
<dbReference type="InterPro" id="IPR036890">
    <property type="entry name" value="HATPase_C_sf"/>
</dbReference>
<dbReference type="Gene3D" id="3.30.450.20">
    <property type="entry name" value="PAS domain"/>
    <property type="match status" value="2"/>
</dbReference>
<dbReference type="EMBL" id="CP031311">
    <property type="protein sequence ID" value="QCC47274.1"/>
    <property type="molecule type" value="Genomic_DNA"/>
</dbReference>
<dbReference type="InterPro" id="IPR052162">
    <property type="entry name" value="Sensor_kinase/Photoreceptor"/>
</dbReference>
<protein>
    <recommendedName>
        <fullName evidence="2">histidine kinase</fullName>
        <ecNumber evidence="2">2.7.13.3</ecNumber>
    </recommendedName>
</protein>
<dbReference type="CDD" id="cd00130">
    <property type="entry name" value="PAS"/>
    <property type="match status" value="2"/>
</dbReference>
<keyword evidence="5 9" id="KW-0418">Kinase</keyword>
<dbReference type="GO" id="GO:0004673">
    <property type="term" value="F:protein histidine kinase activity"/>
    <property type="evidence" value="ECO:0007669"/>
    <property type="project" value="UniProtKB-EC"/>
</dbReference>
<dbReference type="KEGG" id="hlm:DV707_06095"/>
<accession>A0A1H5TQ36</accession>
<proteinExistence type="predicted"/>
<dbReference type="Pfam" id="PF08448">
    <property type="entry name" value="PAS_4"/>
    <property type="match status" value="1"/>
</dbReference>
<dbReference type="NCBIfam" id="TIGR00229">
    <property type="entry name" value="sensory_box"/>
    <property type="match status" value="2"/>
</dbReference>
<comment type="catalytic activity">
    <reaction evidence="1">
        <text>ATP + protein L-histidine = ADP + protein N-phospho-L-histidine.</text>
        <dbReference type="EC" id="2.7.13.3"/>
    </reaction>
</comment>
<feature type="domain" description="PAS" evidence="7">
    <location>
        <begin position="134"/>
        <end position="204"/>
    </location>
</feature>
<feature type="domain" description="PAS" evidence="7">
    <location>
        <begin position="8"/>
        <end position="79"/>
    </location>
</feature>
<dbReference type="InterPro" id="IPR013656">
    <property type="entry name" value="PAS_4"/>
</dbReference>
<name>A0A1H5TQ36_9EURY</name>
<dbReference type="GeneID" id="39857640"/>
<dbReference type="EC" id="2.7.13.3" evidence="2"/>
<dbReference type="InterPro" id="IPR005467">
    <property type="entry name" value="His_kinase_dom"/>
</dbReference>
<dbReference type="AlphaFoldDB" id="A0A1H5TQ36"/>
<dbReference type="Proteomes" id="UP000236740">
    <property type="component" value="Unassembled WGS sequence"/>
</dbReference>
<dbReference type="Pfam" id="PF02518">
    <property type="entry name" value="HATPase_c"/>
    <property type="match status" value="1"/>
</dbReference>
<dbReference type="OrthoDB" id="106630at2157"/>
<evidence type="ECO:0000256" key="4">
    <source>
        <dbReference type="ARBA" id="ARBA00022679"/>
    </source>
</evidence>
<evidence type="ECO:0000259" key="8">
    <source>
        <dbReference type="PROSITE" id="PS50113"/>
    </source>
</evidence>
<evidence type="ECO:0000256" key="5">
    <source>
        <dbReference type="ARBA" id="ARBA00022777"/>
    </source>
</evidence>
<evidence type="ECO:0000259" key="6">
    <source>
        <dbReference type="PROSITE" id="PS50109"/>
    </source>
</evidence>
<reference evidence="9 12" key="2">
    <citation type="journal article" date="2019" name="Nat. Commun.">
        <title>A new type of DNA phosphorothioation-based antiviral system in archaea.</title>
        <authorList>
            <person name="Xiong L."/>
            <person name="Liu S."/>
            <person name="Chen S."/>
            <person name="Xiao Y."/>
            <person name="Zhu B."/>
            <person name="Gao Y."/>
            <person name="Zhang Y."/>
            <person name="Chen B."/>
            <person name="Luo J."/>
            <person name="Deng Z."/>
            <person name="Chen X."/>
            <person name="Wang L."/>
            <person name="Chen S."/>
        </authorList>
    </citation>
    <scope>NUCLEOTIDE SEQUENCE [LARGE SCALE GENOMIC DNA]</scope>
    <source>
        <strain evidence="9 12">CGMCC 1.10331</strain>
    </source>
</reference>
<dbReference type="Proteomes" id="UP000296733">
    <property type="component" value="Chromosome"/>
</dbReference>
<dbReference type="PANTHER" id="PTHR43304:SF1">
    <property type="entry name" value="PAC DOMAIN-CONTAINING PROTEIN"/>
    <property type="match status" value="1"/>
</dbReference>
<evidence type="ECO:0000313" key="12">
    <source>
        <dbReference type="Proteomes" id="UP000296733"/>
    </source>
</evidence>
<sequence length="463" mass="51397">MADEENAEPGNYQQLISVSPAPINLFDESGEIIWGNDAVLDLLGLDSREDLIGRSIFDFIVAEDQYTAEQELVDVVKSKTATGPTPMQLRRADGEIRSIRVSTAPGRFRGRDIGQAVVIDVTELERAHEELETERQFVQNALNALPDVFYVITPGGELDRWNDSLLDVSGYDAEEVRAMDIEDFFVESHTERISESIATAFAEGADTVEATVVTKQGREIPFEFRKRRLVDGEDVIGLAGIGRDISERKAREQHLRAVDYLLQHNLRNQINIIQGSVELVSDASSAQGQSAAERIDAAAERLLSIFDNHHLIIDQLTTPQPTESIDVVAALEAIARECGESYPAATITTDLPERAGVSGVHTLKLALRELVENAIEHNERREPQIEIDVEHTDPRVVIRVSDDGPPIPEMEYRSFSEDSLLDSTYHSAGFGLWFVYHAVRQSGGSLHFDRGEKRGNVVTIDLS</sequence>